<gene>
    <name evidence="2" type="ORF">HHE01_00590</name>
</gene>
<dbReference type="EMBL" id="CDMK01000003">
    <property type="protein sequence ID" value="CRI35061.1"/>
    <property type="molecule type" value="Genomic_DNA"/>
</dbReference>
<name>A0A0K2Y7C0_HELHE</name>
<sequence length="111" mass="12733">MFDINSTADITSYALRLQEIKEKMQKAGLLELFEEALEIQEGFKHLLALSNKNKKILTAELEGKRPVGRPRKNLVQGVATATQAKREQREQEATQINQADTATQRHRRVFR</sequence>
<protein>
    <submittedName>
        <fullName evidence="2">Uncharacterized protein</fullName>
    </submittedName>
</protein>
<evidence type="ECO:0000313" key="2">
    <source>
        <dbReference type="EMBL" id="CRI35061.1"/>
    </source>
</evidence>
<proteinExistence type="predicted"/>
<dbReference type="RefSeq" id="WP_015106690.1">
    <property type="nucleotide sequence ID" value="NZ_AP026684.1"/>
</dbReference>
<reference evidence="3" key="1">
    <citation type="submission" date="2014-12" db="EMBL/GenBank/DDBJ databases">
        <authorList>
            <person name="Smet A."/>
        </authorList>
    </citation>
    <scope>NUCLEOTIDE SEQUENCE [LARGE SCALE GENOMIC DNA]</scope>
</reference>
<keyword evidence="3" id="KW-1185">Reference proteome</keyword>
<organism evidence="2 3">
    <name type="scientific">Helicobacter heilmannii</name>
    <dbReference type="NCBI Taxonomy" id="35817"/>
    <lineage>
        <taxon>Bacteria</taxon>
        <taxon>Pseudomonadati</taxon>
        <taxon>Campylobacterota</taxon>
        <taxon>Epsilonproteobacteria</taxon>
        <taxon>Campylobacterales</taxon>
        <taxon>Helicobacteraceae</taxon>
        <taxon>Helicobacter</taxon>
    </lineage>
</organism>
<dbReference type="GeneID" id="76197545"/>
<feature type="compositionally biased region" description="Polar residues" evidence="1">
    <location>
        <begin position="93"/>
        <end position="102"/>
    </location>
</feature>
<evidence type="ECO:0000313" key="3">
    <source>
        <dbReference type="Proteomes" id="UP000046090"/>
    </source>
</evidence>
<evidence type="ECO:0000256" key="1">
    <source>
        <dbReference type="SAM" id="MobiDB-lite"/>
    </source>
</evidence>
<dbReference type="Proteomes" id="UP000046090">
    <property type="component" value="Unassembled WGS sequence"/>
</dbReference>
<dbReference type="AlphaFoldDB" id="A0A0K2Y7C0"/>
<accession>A0A0K2Y7C0</accession>
<feature type="region of interest" description="Disordered" evidence="1">
    <location>
        <begin position="83"/>
        <end position="111"/>
    </location>
</feature>